<name>A0A4R0R7S8_9APHY</name>
<reference evidence="2 3" key="1">
    <citation type="submission" date="2018-11" db="EMBL/GenBank/DDBJ databases">
        <title>Genome assembly of Steccherinum ochraceum LE-BIN_3174, the white-rot fungus of the Steccherinaceae family (The Residual Polyporoid clade, Polyporales, Basidiomycota).</title>
        <authorList>
            <person name="Fedorova T.V."/>
            <person name="Glazunova O.A."/>
            <person name="Landesman E.O."/>
            <person name="Moiseenko K.V."/>
            <person name="Psurtseva N.V."/>
            <person name="Savinova O.S."/>
            <person name="Shakhova N.V."/>
            <person name="Tyazhelova T.V."/>
            <person name="Vasina D.V."/>
        </authorList>
    </citation>
    <scope>NUCLEOTIDE SEQUENCE [LARGE SCALE GENOMIC DNA]</scope>
    <source>
        <strain evidence="2 3">LE-BIN_3174</strain>
    </source>
</reference>
<gene>
    <name evidence="2" type="ORF">EIP91_005016</name>
</gene>
<comment type="caution">
    <text evidence="2">The sequence shown here is derived from an EMBL/GenBank/DDBJ whole genome shotgun (WGS) entry which is preliminary data.</text>
</comment>
<dbReference type="InterPro" id="IPR051681">
    <property type="entry name" value="Ser/Thr_Kinases-Pseudokinases"/>
</dbReference>
<sequence length="974" mass="109033">MGQDIGSNSLPTMDAFSFLKYMYATVNAVNNQVQIYCRPKTDSWFKRTESVHALNDLWRRWDKMHGDILRCLRHSVEISGQLALVLSVLCHQLETTPTLDAREAAVWEETIRLCNIKLSNHAIQMDILARRFCQLKQALSETVEERLCKTHVRCSYSDPEDVVGVAALVEDVDQLGRFWIEAHSRLEGGLAGIKKFYAGSTSSPICDPMISTLFQDLQVYTASLCEAEAEHQRFQSKINSLLSIPQWHVVPPLAKLLLETSSLLPRNDDVRRLVEEYGRRDRYVLGSSVATVALDHLQKLIDTTTSTFHFRLARRILQESAIYFRVLPSSYYIQGIRNASATHLDQGGFSKVYQADWKGQLVALKVAEPLRTLKKHPGIIQETICWRQVKHPNIQPFLGICHGSKVFQSPPVLVSEWQRHGSIVAASRQFSLVHLQLLRPRWILEIAHALQYLHVEGIAHGDLRGYNILLSSDLRPKLIDFGSSSFEGSQPPKTGRYAGLTPYAWQAPEVIGGKWHTMESDLYSFAGTCVELFSADRPFPLRSNFRTLIRMVYRDGVRPDRPQAGKTPLSQDIPDELWDLISRCFAEEPSARPTADHAVEALEGLMERGVLRATDELERGLLVRLSGVCVEDKALADGLFDAYWLHGDQPTIRALAEDYVASSDLESTRPIISSLVDHLNEIVELEGSEPAMPSRTLQLLIRLVKRYNILPSSYFSSDVALSESAPSCGADGRSRRARCEDQDVAVRAVHVTKADPSYAALLGALVSWKHLQHPNVEVLLGVSYQPDSDCGILSVVTPWHANGTVLTAINSLGRVKATGHQLRWITELASGLQYLHESGVVHGDVQAVNVLIDDDLHVKLVNFGVSTGPSLLHGTGRAELTSKYGWPAPEWLSGSHPRPDAACDVYSFGCTVLEICEHQAPFGEITNYGQLDNHLRKPSMEMLEQLKALAESCRRTDSMQRPTMQCVERELKRL</sequence>
<accession>A0A4R0R7S8</accession>
<organism evidence="2 3">
    <name type="scientific">Steccherinum ochraceum</name>
    <dbReference type="NCBI Taxonomy" id="92696"/>
    <lineage>
        <taxon>Eukaryota</taxon>
        <taxon>Fungi</taxon>
        <taxon>Dikarya</taxon>
        <taxon>Basidiomycota</taxon>
        <taxon>Agaricomycotina</taxon>
        <taxon>Agaricomycetes</taxon>
        <taxon>Polyporales</taxon>
        <taxon>Steccherinaceae</taxon>
        <taxon>Steccherinum</taxon>
    </lineage>
</organism>
<dbReference type="Gene3D" id="3.30.200.20">
    <property type="entry name" value="Phosphorylase Kinase, domain 1"/>
    <property type="match status" value="1"/>
</dbReference>
<proteinExistence type="predicted"/>
<dbReference type="GO" id="GO:0004674">
    <property type="term" value="F:protein serine/threonine kinase activity"/>
    <property type="evidence" value="ECO:0007669"/>
    <property type="project" value="TreeGrafter"/>
</dbReference>
<evidence type="ECO:0000313" key="3">
    <source>
        <dbReference type="Proteomes" id="UP000292702"/>
    </source>
</evidence>
<dbReference type="InterPro" id="IPR000719">
    <property type="entry name" value="Prot_kinase_dom"/>
</dbReference>
<dbReference type="InterPro" id="IPR011009">
    <property type="entry name" value="Kinase-like_dom_sf"/>
</dbReference>
<dbReference type="Gene3D" id="1.10.510.10">
    <property type="entry name" value="Transferase(Phosphotransferase) domain 1"/>
    <property type="match status" value="2"/>
</dbReference>
<dbReference type="Pfam" id="PF07714">
    <property type="entry name" value="PK_Tyr_Ser-Thr"/>
    <property type="match status" value="1"/>
</dbReference>
<feature type="domain" description="Protein kinase" evidence="1">
    <location>
        <begin position="338"/>
        <end position="606"/>
    </location>
</feature>
<evidence type="ECO:0000313" key="2">
    <source>
        <dbReference type="EMBL" id="TCD63731.1"/>
    </source>
</evidence>
<dbReference type="STRING" id="92696.A0A4R0R7S8"/>
<evidence type="ECO:0000259" key="1">
    <source>
        <dbReference type="PROSITE" id="PS50011"/>
    </source>
</evidence>
<dbReference type="Pfam" id="PF00069">
    <property type="entry name" value="Pkinase"/>
    <property type="match status" value="1"/>
</dbReference>
<dbReference type="SUPFAM" id="SSF56112">
    <property type="entry name" value="Protein kinase-like (PK-like)"/>
    <property type="match status" value="2"/>
</dbReference>
<keyword evidence="3" id="KW-1185">Reference proteome</keyword>
<protein>
    <recommendedName>
        <fullName evidence="1">Protein kinase domain-containing protein</fullName>
    </recommendedName>
</protein>
<dbReference type="AlphaFoldDB" id="A0A4R0R7S8"/>
<dbReference type="Proteomes" id="UP000292702">
    <property type="component" value="Unassembled WGS sequence"/>
</dbReference>
<dbReference type="GO" id="GO:0005524">
    <property type="term" value="F:ATP binding"/>
    <property type="evidence" value="ECO:0007669"/>
    <property type="project" value="InterPro"/>
</dbReference>
<feature type="domain" description="Protein kinase" evidence="1">
    <location>
        <begin position="704"/>
        <end position="974"/>
    </location>
</feature>
<dbReference type="EMBL" id="RWJN01000279">
    <property type="protein sequence ID" value="TCD63731.1"/>
    <property type="molecule type" value="Genomic_DNA"/>
</dbReference>
<dbReference type="PANTHER" id="PTHR44329">
    <property type="entry name" value="SERINE/THREONINE-PROTEIN KINASE TNNI3K-RELATED"/>
    <property type="match status" value="1"/>
</dbReference>
<dbReference type="InterPro" id="IPR001245">
    <property type="entry name" value="Ser-Thr/Tyr_kinase_cat_dom"/>
</dbReference>
<dbReference type="OrthoDB" id="1668230at2759"/>
<dbReference type="PROSITE" id="PS50011">
    <property type="entry name" value="PROTEIN_KINASE_DOM"/>
    <property type="match status" value="2"/>
</dbReference>